<feature type="transmembrane region" description="Helical" evidence="1">
    <location>
        <begin position="12"/>
        <end position="33"/>
    </location>
</feature>
<dbReference type="OrthoDB" id="3268450at2759"/>
<dbReference type="Proteomes" id="UP000703269">
    <property type="component" value="Unassembled WGS sequence"/>
</dbReference>
<protein>
    <submittedName>
        <fullName evidence="2">Uncharacterized protein</fullName>
    </submittedName>
</protein>
<evidence type="ECO:0000313" key="3">
    <source>
        <dbReference type="Proteomes" id="UP000703269"/>
    </source>
</evidence>
<keyword evidence="1" id="KW-1133">Transmembrane helix</keyword>
<accession>A0A9P3G6A5</accession>
<reference evidence="2 3" key="1">
    <citation type="submission" date="2021-08" db="EMBL/GenBank/DDBJ databases">
        <title>Draft Genome Sequence of Phanerochaete sordida strain YK-624.</title>
        <authorList>
            <person name="Mori T."/>
            <person name="Dohra H."/>
            <person name="Suzuki T."/>
            <person name="Kawagishi H."/>
            <person name="Hirai H."/>
        </authorList>
    </citation>
    <scope>NUCLEOTIDE SEQUENCE [LARGE SCALE GENOMIC DNA]</scope>
    <source>
        <strain evidence="2 3">YK-624</strain>
    </source>
</reference>
<evidence type="ECO:0000256" key="1">
    <source>
        <dbReference type="SAM" id="Phobius"/>
    </source>
</evidence>
<sequence length="97" mass="11084">MPKEHDPLVNWYGVLLTTTTLVMGTWKFAASYANKDATSVTVVDWILGILLGLIFYWMDRFKQTAWLRWTVRRSAIADVYTCCVAFVELAQLAFGLC</sequence>
<keyword evidence="1" id="KW-0472">Membrane</keyword>
<dbReference type="AlphaFoldDB" id="A0A9P3G6A5"/>
<proteinExistence type="predicted"/>
<organism evidence="2 3">
    <name type="scientific">Phanerochaete sordida</name>
    <dbReference type="NCBI Taxonomy" id="48140"/>
    <lineage>
        <taxon>Eukaryota</taxon>
        <taxon>Fungi</taxon>
        <taxon>Dikarya</taxon>
        <taxon>Basidiomycota</taxon>
        <taxon>Agaricomycotina</taxon>
        <taxon>Agaricomycetes</taxon>
        <taxon>Polyporales</taxon>
        <taxon>Phanerochaetaceae</taxon>
        <taxon>Phanerochaete</taxon>
    </lineage>
</organism>
<name>A0A9P3G6A5_9APHY</name>
<comment type="caution">
    <text evidence="2">The sequence shown here is derived from an EMBL/GenBank/DDBJ whole genome shotgun (WGS) entry which is preliminary data.</text>
</comment>
<keyword evidence="1" id="KW-0812">Transmembrane</keyword>
<feature type="transmembrane region" description="Helical" evidence="1">
    <location>
        <begin position="39"/>
        <end position="58"/>
    </location>
</feature>
<keyword evidence="3" id="KW-1185">Reference proteome</keyword>
<gene>
    <name evidence="2" type="ORF">PsYK624_049490</name>
</gene>
<dbReference type="EMBL" id="BPQB01000010">
    <property type="protein sequence ID" value="GJE88862.1"/>
    <property type="molecule type" value="Genomic_DNA"/>
</dbReference>
<evidence type="ECO:0000313" key="2">
    <source>
        <dbReference type="EMBL" id="GJE88862.1"/>
    </source>
</evidence>